<evidence type="ECO:0000313" key="2">
    <source>
        <dbReference type="Proteomes" id="UP000789570"/>
    </source>
</evidence>
<comment type="caution">
    <text evidence="1">The sequence shown here is derived from an EMBL/GenBank/DDBJ whole genome shotgun (WGS) entry which is preliminary data.</text>
</comment>
<accession>A0A9N9F668</accession>
<keyword evidence="2" id="KW-1185">Reference proteome</keyword>
<organism evidence="1 2">
    <name type="scientific">Funneliformis caledonium</name>
    <dbReference type="NCBI Taxonomy" id="1117310"/>
    <lineage>
        <taxon>Eukaryota</taxon>
        <taxon>Fungi</taxon>
        <taxon>Fungi incertae sedis</taxon>
        <taxon>Mucoromycota</taxon>
        <taxon>Glomeromycotina</taxon>
        <taxon>Glomeromycetes</taxon>
        <taxon>Glomerales</taxon>
        <taxon>Glomeraceae</taxon>
        <taxon>Funneliformis</taxon>
    </lineage>
</organism>
<dbReference type="Gene3D" id="1.10.10.60">
    <property type="entry name" value="Homeodomain-like"/>
    <property type="match status" value="1"/>
</dbReference>
<dbReference type="Proteomes" id="UP000789570">
    <property type="component" value="Unassembled WGS sequence"/>
</dbReference>
<dbReference type="EMBL" id="CAJVPQ010000831">
    <property type="protein sequence ID" value="CAG8513298.1"/>
    <property type="molecule type" value="Genomic_DNA"/>
</dbReference>
<proteinExistence type="predicted"/>
<sequence length="67" mass="8070">MPPWQKDNPSYNQEDFAKKFDISKLQVCNILKEKEKWTSIDISNKKVKNQKWNRDAKFSEFESALYL</sequence>
<reference evidence="1" key="1">
    <citation type="submission" date="2021-06" db="EMBL/GenBank/DDBJ databases">
        <authorList>
            <person name="Kallberg Y."/>
            <person name="Tangrot J."/>
            <person name="Rosling A."/>
        </authorList>
    </citation>
    <scope>NUCLEOTIDE SEQUENCE</scope>
    <source>
        <strain evidence="1">UK204</strain>
    </source>
</reference>
<evidence type="ECO:0000313" key="1">
    <source>
        <dbReference type="EMBL" id="CAG8513298.1"/>
    </source>
</evidence>
<name>A0A9N9F668_9GLOM</name>
<dbReference type="OrthoDB" id="5576901at2759"/>
<protein>
    <submittedName>
        <fullName evidence="1">12016_t:CDS:1</fullName>
    </submittedName>
</protein>
<gene>
    <name evidence="1" type="ORF">FCALED_LOCUS4310</name>
</gene>
<dbReference type="AlphaFoldDB" id="A0A9N9F668"/>